<keyword evidence="1" id="KW-1133">Transmembrane helix</keyword>
<feature type="transmembrane region" description="Helical" evidence="1">
    <location>
        <begin position="92"/>
        <end position="111"/>
    </location>
</feature>
<feature type="transmembrane region" description="Helical" evidence="1">
    <location>
        <begin position="33"/>
        <end position="53"/>
    </location>
</feature>
<dbReference type="RefSeq" id="WP_344172709.1">
    <property type="nucleotide sequence ID" value="NZ_BAAANC010000001.1"/>
</dbReference>
<reference evidence="2 3" key="1">
    <citation type="journal article" date="2019" name="Int. J. Syst. Evol. Microbiol.">
        <title>The Global Catalogue of Microorganisms (GCM) 10K type strain sequencing project: providing services to taxonomists for standard genome sequencing and annotation.</title>
        <authorList>
            <consortium name="The Broad Institute Genomics Platform"/>
            <consortium name="The Broad Institute Genome Sequencing Center for Infectious Disease"/>
            <person name="Wu L."/>
            <person name="Ma J."/>
        </authorList>
    </citation>
    <scope>NUCLEOTIDE SEQUENCE [LARGE SCALE GENOMIC DNA]</scope>
    <source>
        <strain evidence="2 3">JCM 14303</strain>
    </source>
</reference>
<keyword evidence="1" id="KW-0472">Membrane</keyword>
<protein>
    <submittedName>
        <fullName evidence="2">Uncharacterized protein</fullName>
    </submittedName>
</protein>
<dbReference type="SUPFAM" id="SSF103473">
    <property type="entry name" value="MFS general substrate transporter"/>
    <property type="match status" value="1"/>
</dbReference>
<evidence type="ECO:0000256" key="1">
    <source>
        <dbReference type="SAM" id="Phobius"/>
    </source>
</evidence>
<feature type="transmembrane region" description="Helical" evidence="1">
    <location>
        <begin position="65"/>
        <end position="86"/>
    </location>
</feature>
<gene>
    <name evidence="2" type="ORF">GCM10009741_22100</name>
</gene>
<keyword evidence="3" id="KW-1185">Reference proteome</keyword>
<evidence type="ECO:0000313" key="3">
    <source>
        <dbReference type="Proteomes" id="UP001500363"/>
    </source>
</evidence>
<evidence type="ECO:0000313" key="2">
    <source>
        <dbReference type="EMBL" id="GAA1520815.1"/>
    </source>
</evidence>
<comment type="caution">
    <text evidence="2">The sequence shown here is derived from an EMBL/GenBank/DDBJ whole genome shotgun (WGS) entry which is preliminary data.</text>
</comment>
<name>A0ABN2AKW2_9ACTN</name>
<dbReference type="EMBL" id="BAAANC010000001">
    <property type="protein sequence ID" value="GAA1520815.1"/>
    <property type="molecule type" value="Genomic_DNA"/>
</dbReference>
<sequence length="231" mass="24312">MKAYRIAWWSFCGLVGVLGLVMAATWPLAGVVLLMVPAALTGGVAAMVVLDNPGADLAPRRRRRVVTVSAMSSAAGAVAFLGLATLLGAPTAVLLSALVVGGSPAVATYCLRKLREHGHLSESERSRPEEPGPKPPPRIALDLLDDRALCLAWRVSFSALQRAGTAEQKLRIVDERRAYLDEIERRTASGLAAWLASGPRAAGDPSRFVLGDGAAGGASIDWDALLHDTDK</sequence>
<keyword evidence="1" id="KW-0812">Transmembrane</keyword>
<dbReference type="InterPro" id="IPR036259">
    <property type="entry name" value="MFS_trans_sf"/>
</dbReference>
<organism evidence="2 3">
    <name type="scientific">Kribbella lupini</name>
    <dbReference type="NCBI Taxonomy" id="291602"/>
    <lineage>
        <taxon>Bacteria</taxon>
        <taxon>Bacillati</taxon>
        <taxon>Actinomycetota</taxon>
        <taxon>Actinomycetes</taxon>
        <taxon>Propionibacteriales</taxon>
        <taxon>Kribbellaceae</taxon>
        <taxon>Kribbella</taxon>
    </lineage>
</organism>
<accession>A0ABN2AKW2</accession>
<proteinExistence type="predicted"/>
<dbReference type="Proteomes" id="UP001500363">
    <property type="component" value="Unassembled WGS sequence"/>
</dbReference>